<dbReference type="AlphaFoldDB" id="A0A839QSH1"/>
<sequence length="127" mass="13903">MDEKNLRDYTRWTTRALLCFAVAWALSLVPLPFSLLSGVVAIAAIVMLVRSIMAGLRTERRARAVIMGALGILASLLLVAMAGLSAIFYQPMHAIQQCQENAITEQARAACKDSAQDEVIDWLRGGR</sequence>
<keyword evidence="1" id="KW-1133">Transmembrane helix</keyword>
<accession>A0A839QSH1</accession>
<protein>
    <submittedName>
        <fullName evidence="2">Putative membrane protein</fullName>
    </submittedName>
</protein>
<evidence type="ECO:0000313" key="3">
    <source>
        <dbReference type="Proteomes" id="UP000568050"/>
    </source>
</evidence>
<dbReference type="Proteomes" id="UP000568050">
    <property type="component" value="Unassembled WGS sequence"/>
</dbReference>
<keyword evidence="1" id="KW-0812">Transmembrane</keyword>
<feature type="transmembrane region" description="Helical" evidence="1">
    <location>
        <begin position="65"/>
        <end position="89"/>
    </location>
</feature>
<evidence type="ECO:0000313" key="2">
    <source>
        <dbReference type="EMBL" id="MBB3022982.1"/>
    </source>
</evidence>
<feature type="transmembrane region" description="Helical" evidence="1">
    <location>
        <begin position="35"/>
        <end position="53"/>
    </location>
</feature>
<reference evidence="2 3" key="1">
    <citation type="submission" date="2020-08" db="EMBL/GenBank/DDBJ databases">
        <title>Sequencing the genomes of 1000 actinobacteria strains.</title>
        <authorList>
            <person name="Klenk H.-P."/>
        </authorList>
    </citation>
    <scope>NUCLEOTIDE SEQUENCE [LARGE SCALE GENOMIC DNA]</scope>
    <source>
        <strain evidence="2 3">DSM 23040</strain>
    </source>
</reference>
<feature type="transmembrane region" description="Helical" evidence="1">
    <location>
        <begin position="12"/>
        <end position="29"/>
    </location>
</feature>
<proteinExistence type="predicted"/>
<comment type="caution">
    <text evidence="2">The sequence shown here is derived from an EMBL/GenBank/DDBJ whole genome shotgun (WGS) entry which is preliminary data.</text>
</comment>
<keyword evidence="1" id="KW-0472">Membrane</keyword>
<keyword evidence="3" id="KW-1185">Reference proteome</keyword>
<dbReference type="RefSeq" id="WP_183375696.1">
    <property type="nucleotide sequence ID" value="NZ_CBCSFZ010000001.1"/>
</dbReference>
<organism evidence="2 3">
    <name type="scientific">Helcobacillus massiliensis</name>
    <dbReference type="NCBI Taxonomy" id="521392"/>
    <lineage>
        <taxon>Bacteria</taxon>
        <taxon>Bacillati</taxon>
        <taxon>Actinomycetota</taxon>
        <taxon>Actinomycetes</taxon>
        <taxon>Micrococcales</taxon>
        <taxon>Dermabacteraceae</taxon>
        <taxon>Helcobacillus</taxon>
    </lineage>
</organism>
<dbReference type="EMBL" id="JACHWP010000002">
    <property type="protein sequence ID" value="MBB3022982.1"/>
    <property type="molecule type" value="Genomic_DNA"/>
</dbReference>
<gene>
    <name evidence="2" type="ORF">FHX50_001265</name>
</gene>
<name>A0A839QSH1_9MICO</name>
<evidence type="ECO:0000256" key="1">
    <source>
        <dbReference type="SAM" id="Phobius"/>
    </source>
</evidence>